<dbReference type="InterPro" id="IPR005135">
    <property type="entry name" value="Endo/exonuclease/phosphatase"/>
</dbReference>
<keyword evidence="5" id="KW-1185">Reference proteome</keyword>
<evidence type="ECO:0000313" key="4">
    <source>
        <dbReference type="EnsemblMetazoa" id="CJA39631.1"/>
    </source>
</evidence>
<dbReference type="InterPro" id="IPR036691">
    <property type="entry name" value="Endo/exonu/phosph_ase_sf"/>
</dbReference>
<dbReference type="PROSITE" id="PS50878">
    <property type="entry name" value="RT_POL"/>
    <property type="match status" value="1"/>
</dbReference>
<dbReference type="CDD" id="cd01650">
    <property type="entry name" value="RT_nLTR_like"/>
    <property type="match status" value="1"/>
</dbReference>
<evidence type="ECO:0000313" key="5">
    <source>
        <dbReference type="Proteomes" id="UP000005237"/>
    </source>
</evidence>
<dbReference type="PANTHER" id="PTHR36688">
    <property type="entry name" value="ENDO/EXONUCLEASE/PHOSPHATASE DOMAIN-CONTAINING PROTEIN"/>
    <property type="match status" value="1"/>
</dbReference>
<dbReference type="Gene3D" id="3.60.10.10">
    <property type="entry name" value="Endonuclease/exonuclease/phosphatase"/>
    <property type="match status" value="1"/>
</dbReference>
<feature type="compositionally biased region" description="Low complexity" evidence="2">
    <location>
        <begin position="82"/>
        <end position="100"/>
    </location>
</feature>
<name>A0A8R1ENM3_CAEJA</name>
<keyword evidence="1" id="KW-0175">Coiled coil</keyword>
<dbReference type="Proteomes" id="UP000005237">
    <property type="component" value="Unassembled WGS sequence"/>
</dbReference>
<dbReference type="PANTHER" id="PTHR36688:SF2">
    <property type="entry name" value="ENDONUCLEASE_EXONUCLEASE_PHOSPHATASE DOMAIN-CONTAINING PROTEIN"/>
    <property type="match status" value="1"/>
</dbReference>
<dbReference type="EnsemblMetazoa" id="CJA39631.1">
    <property type="protein sequence ID" value="CJA39631.1"/>
    <property type="gene ID" value="WBGene00215478"/>
</dbReference>
<protein>
    <submittedName>
        <fullName evidence="4">Reverse transcriptase domain-containing protein</fullName>
    </submittedName>
</protein>
<evidence type="ECO:0000256" key="1">
    <source>
        <dbReference type="SAM" id="Coils"/>
    </source>
</evidence>
<dbReference type="InterPro" id="IPR020847">
    <property type="entry name" value="AP_endonuclease_F1_BS"/>
</dbReference>
<dbReference type="GO" id="GO:0006281">
    <property type="term" value="P:DNA repair"/>
    <property type="evidence" value="ECO:0007669"/>
    <property type="project" value="InterPro"/>
</dbReference>
<dbReference type="SUPFAM" id="SSF56219">
    <property type="entry name" value="DNase I-like"/>
    <property type="match status" value="1"/>
</dbReference>
<feature type="region of interest" description="Disordered" evidence="2">
    <location>
        <begin position="82"/>
        <end position="118"/>
    </location>
</feature>
<reference evidence="5" key="1">
    <citation type="submission" date="2010-08" db="EMBL/GenBank/DDBJ databases">
        <authorList>
            <consortium name="Caenorhabditis japonica Sequencing Consortium"/>
            <person name="Wilson R.K."/>
        </authorList>
    </citation>
    <scope>NUCLEOTIDE SEQUENCE [LARGE SCALE GENOMIC DNA]</scope>
    <source>
        <strain evidence="5">DF5081</strain>
    </source>
</reference>
<accession>A0A8R1ENM3</accession>
<feature type="domain" description="Reverse transcriptase" evidence="3">
    <location>
        <begin position="594"/>
        <end position="850"/>
    </location>
</feature>
<dbReference type="PROSITE" id="PS00726">
    <property type="entry name" value="AP_NUCLEASE_F1_1"/>
    <property type="match status" value="1"/>
</dbReference>
<dbReference type="InterPro" id="IPR052560">
    <property type="entry name" value="RdDP_mobile_element"/>
</dbReference>
<sequence length="1285" mass="144309">MMIRLSNDVETNPGPPRIRISYPCTECTKNVGNNSVQCTICLDWTHLRCTTIVDINHYAKYLRNHTCSKCQAGAQAAIPQARKAAAPTLTTTPTARPTPGAKRRLRPAPPPPSQHTTKCRAKPATTRILSWNVNGWSKRRSELATIIAKEKPDIVCLQETKLDKTNLGYTPTGYKVALASRNKFGGGVCTMVRDDWIFTISKTTSKKTAEILSITIDKLIVTNVYFPPRSSDSPTAEVREDVMEILDMASEKHIITGDWNAHAKTWHSHKTDERGAMIEDELDTRGVHVVLNEDSFTRAASGVLSSPDITISTSDLAACSSWRTCGVLNTDHLPVIIDTMAEIPKLVRPNRIMANFKKANWTDFSDSIETKVACYAGPRDAYSLENFLSATITRAASKHIPHGKFTPTREHTGDTREIAELTREREQIQKRNPLDSNLKALNDKIEAARRELQRLCWHQKIEDMEDKRKIDCNALWRVIKGLKPKTKSTGSIKLPNGTTTTNPKTIANAMASSLVAVGKDRDCREERIAWRRTKRRLKKLRPQLPASSISHAEVKLAILKGKPSKALGPDGICHLHLKHVPDNCINLMAELFNASIDENKVPDSWKKANVFMLPKPGKDPSEIKSFRPVSLLSPVAKVLERIILERIRREIESPKDQHAFKKNHSTTTAITEATSCIVGGLNMEKPACRTIMTCLDMKAAFDTISIAKLLCGLEGAIADKKVCGWLGNYLHKRRINVQYDDVKSNWLTLRGGVPQGAVLSPNLFNFFIRDVPAIPDTKIITYADDMTLLVQDPLLSKAAEKSQDALDSLQKWFKDKHLDISAGKSTVTIFTADTKEFKYDPGLKWEGTVIPMQNRTRLLGVELDTMLRMTGHVEQVSARLAKANNILRALAGAKWGSSKETMLRTFKAIIKPLATYAGPAWHQLMSETQKTKLERQYVGGLKACCGLTKDTPKQLVYHETRMLPLSEELTLGSEQLAIAAIKTPGHPTSDLSRRRPKERTSGNRPRTPPLGCLEDREDEWRRMRGDTRAVQKRNHTSFVKSYLSNHGIHPILGRQPPALSEEESTLPRNTRVELARLRAERSLLLEKYKAKVENRPVVCCIKCNDDVGDLKHFLKCYPVKPLPMRRCRFVTEDRKGMCRVAQQQHHRLLRGNLHFHTKIARFEQVKRRKLPKRVLDPAVAQAITATATITPSADIDLDYINLIAMLKELQDQAVTQPSNHSTNRLSGTTRQLLTKRRFMDRSDPNFKSLSNECREAVNLRNICSRLGAAAAAFKIFLNAAIYRQH</sequence>
<dbReference type="Pfam" id="PF00078">
    <property type="entry name" value="RVT_1"/>
    <property type="match status" value="1"/>
</dbReference>
<dbReference type="InterPro" id="IPR000477">
    <property type="entry name" value="RT_dom"/>
</dbReference>
<feature type="region of interest" description="Disordered" evidence="2">
    <location>
        <begin position="980"/>
        <end position="1013"/>
    </location>
</feature>
<dbReference type="InterPro" id="IPR043502">
    <property type="entry name" value="DNA/RNA_pol_sf"/>
</dbReference>
<evidence type="ECO:0000256" key="2">
    <source>
        <dbReference type="SAM" id="MobiDB-lite"/>
    </source>
</evidence>
<proteinExistence type="predicted"/>
<dbReference type="GO" id="GO:0004519">
    <property type="term" value="F:endonuclease activity"/>
    <property type="evidence" value="ECO:0007669"/>
    <property type="project" value="InterPro"/>
</dbReference>
<dbReference type="GO" id="GO:0003677">
    <property type="term" value="F:DNA binding"/>
    <property type="evidence" value="ECO:0007669"/>
    <property type="project" value="InterPro"/>
</dbReference>
<reference evidence="4" key="2">
    <citation type="submission" date="2022-06" db="UniProtKB">
        <authorList>
            <consortium name="EnsemblMetazoa"/>
        </authorList>
    </citation>
    <scope>IDENTIFICATION</scope>
    <source>
        <strain evidence="4">DF5081</strain>
    </source>
</reference>
<dbReference type="SUPFAM" id="SSF57903">
    <property type="entry name" value="FYVE/PHD zinc finger"/>
    <property type="match status" value="1"/>
</dbReference>
<dbReference type="SUPFAM" id="SSF56672">
    <property type="entry name" value="DNA/RNA polymerases"/>
    <property type="match status" value="1"/>
</dbReference>
<organism evidence="4 5">
    <name type="scientific">Caenorhabditis japonica</name>
    <dbReference type="NCBI Taxonomy" id="281687"/>
    <lineage>
        <taxon>Eukaryota</taxon>
        <taxon>Metazoa</taxon>
        <taxon>Ecdysozoa</taxon>
        <taxon>Nematoda</taxon>
        <taxon>Chromadorea</taxon>
        <taxon>Rhabditida</taxon>
        <taxon>Rhabditina</taxon>
        <taxon>Rhabditomorpha</taxon>
        <taxon>Rhabditoidea</taxon>
        <taxon>Rhabditidae</taxon>
        <taxon>Peloderinae</taxon>
        <taxon>Caenorhabditis</taxon>
    </lineage>
</organism>
<dbReference type="Pfam" id="PF03372">
    <property type="entry name" value="Exo_endo_phos"/>
    <property type="match status" value="1"/>
</dbReference>
<evidence type="ECO:0000259" key="3">
    <source>
        <dbReference type="PROSITE" id="PS50878"/>
    </source>
</evidence>
<feature type="coiled-coil region" evidence="1">
    <location>
        <begin position="431"/>
        <end position="458"/>
    </location>
</feature>
<dbReference type="InterPro" id="IPR011011">
    <property type="entry name" value="Znf_FYVE_PHD"/>
</dbReference>